<keyword evidence="2" id="KW-1003">Cell membrane</keyword>
<evidence type="ECO:0000313" key="8">
    <source>
        <dbReference type="EMBL" id="GEE02608.1"/>
    </source>
</evidence>
<comment type="subcellular location">
    <subcellularLocation>
        <location evidence="1">Cell membrane</location>
        <topology evidence="1">Multi-pass membrane protein</topology>
    </subcellularLocation>
</comment>
<evidence type="ECO:0000256" key="4">
    <source>
        <dbReference type="ARBA" id="ARBA00022989"/>
    </source>
</evidence>
<dbReference type="PANTHER" id="PTHR30213">
    <property type="entry name" value="INNER MEMBRANE PROTEIN YHJD"/>
    <property type="match status" value="1"/>
</dbReference>
<dbReference type="RefSeq" id="WP_228461506.1">
    <property type="nucleotide sequence ID" value="NZ_BJOV01000005.1"/>
</dbReference>
<dbReference type="PANTHER" id="PTHR30213:SF0">
    <property type="entry name" value="UPF0761 MEMBRANE PROTEIN YIHY"/>
    <property type="match status" value="1"/>
</dbReference>
<proteinExistence type="predicted"/>
<reference evidence="9" key="1">
    <citation type="submission" date="2019-06" db="EMBL/GenBank/DDBJ databases">
        <title>Gordonia isolated from sludge of a wastewater treatment plant.</title>
        <authorList>
            <person name="Tamura T."/>
            <person name="Aoyama K."/>
            <person name="Kang Y."/>
            <person name="Saito S."/>
            <person name="Akiyama N."/>
            <person name="Yazawa K."/>
            <person name="Gonoi T."/>
            <person name="Mikami Y."/>
        </authorList>
    </citation>
    <scope>NUCLEOTIDE SEQUENCE [LARGE SCALE GENOMIC DNA]</scope>
    <source>
        <strain evidence="9">NBRC 107696</strain>
    </source>
</reference>
<evidence type="ECO:0000256" key="1">
    <source>
        <dbReference type="ARBA" id="ARBA00004651"/>
    </source>
</evidence>
<dbReference type="Proteomes" id="UP000444960">
    <property type="component" value="Unassembled WGS sequence"/>
</dbReference>
<feature type="region of interest" description="Disordered" evidence="6">
    <location>
        <begin position="1"/>
        <end position="29"/>
    </location>
</feature>
<keyword evidence="3 7" id="KW-0812">Transmembrane</keyword>
<evidence type="ECO:0000256" key="2">
    <source>
        <dbReference type="ARBA" id="ARBA00022475"/>
    </source>
</evidence>
<feature type="transmembrane region" description="Helical" evidence="7">
    <location>
        <begin position="283"/>
        <end position="306"/>
    </location>
</feature>
<feature type="transmembrane region" description="Helical" evidence="7">
    <location>
        <begin position="177"/>
        <end position="203"/>
    </location>
</feature>
<evidence type="ECO:0000256" key="6">
    <source>
        <dbReference type="SAM" id="MobiDB-lite"/>
    </source>
</evidence>
<organism evidence="8 9">
    <name type="scientific">Gordonia spumicola</name>
    <dbReference type="NCBI Taxonomy" id="589161"/>
    <lineage>
        <taxon>Bacteria</taxon>
        <taxon>Bacillati</taxon>
        <taxon>Actinomycetota</taxon>
        <taxon>Actinomycetes</taxon>
        <taxon>Mycobacteriales</taxon>
        <taxon>Gordoniaceae</taxon>
        <taxon>Gordonia</taxon>
    </lineage>
</organism>
<dbReference type="AlphaFoldDB" id="A0A7I9VB63"/>
<feature type="compositionally biased region" description="Basic and acidic residues" evidence="6">
    <location>
        <begin position="12"/>
        <end position="23"/>
    </location>
</feature>
<keyword evidence="5 7" id="KW-0472">Membrane</keyword>
<sequence length="356" mass="39211">MIDPSTGIGHARRIDTHGPHPSDDAAELVPTGPEQARLPVFRNIPKLLWRTIVKSWDDSIIGWAAQAAFWQALSLPPLLLGVLGSIGYIAGWFGPDTVQIVTERILSFADRTFTPQVVNDLIQPTVENVLSRGRVTIMSVGFLLSLWAGSSAMSCFVSSIVHAHGQHDVRNPVWQRIFALIIYLFFLVMAIVVLPLVALGPTYLRNVVPDSWGHAVSDLIDWLYFPFVGILLIGALSALYRFALPNPLPRLRLVPGAVLAGVGFWLTTYVLRAYLTAVTETGYSYGALATPIAFLLFTYFLGFAIVAGAEFNAAIQEFWPARESGAVVRHWVTTQTTELTDTLRNRAVGRRDSADR</sequence>
<feature type="transmembrane region" description="Helical" evidence="7">
    <location>
        <begin position="135"/>
        <end position="157"/>
    </location>
</feature>
<evidence type="ECO:0000256" key="5">
    <source>
        <dbReference type="ARBA" id="ARBA00023136"/>
    </source>
</evidence>
<keyword evidence="4 7" id="KW-1133">Transmembrane helix</keyword>
<accession>A0A7I9VB63</accession>
<feature type="transmembrane region" description="Helical" evidence="7">
    <location>
        <begin position="251"/>
        <end position="271"/>
    </location>
</feature>
<gene>
    <name evidence="8" type="ORF">nbrc107696_30540</name>
</gene>
<evidence type="ECO:0000313" key="9">
    <source>
        <dbReference type="Proteomes" id="UP000444960"/>
    </source>
</evidence>
<name>A0A7I9VB63_9ACTN</name>
<keyword evidence="9" id="KW-1185">Reference proteome</keyword>
<dbReference type="EMBL" id="BJOV01000005">
    <property type="protein sequence ID" value="GEE02608.1"/>
    <property type="molecule type" value="Genomic_DNA"/>
</dbReference>
<feature type="transmembrane region" description="Helical" evidence="7">
    <location>
        <begin position="223"/>
        <end position="244"/>
    </location>
</feature>
<evidence type="ECO:0000256" key="7">
    <source>
        <dbReference type="SAM" id="Phobius"/>
    </source>
</evidence>
<dbReference type="GO" id="GO:0005886">
    <property type="term" value="C:plasma membrane"/>
    <property type="evidence" value="ECO:0007669"/>
    <property type="project" value="UniProtKB-SubCell"/>
</dbReference>
<evidence type="ECO:0000256" key="3">
    <source>
        <dbReference type="ARBA" id="ARBA00022692"/>
    </source>
</evidence>
<protein>
    <submittedName>
        <fullName evidence="8">Uncharacterized protein</fullName>
    </submittedName>
</protein>
<dbReference type="Pfam" id="PF03631">
    <property type="entry name" value="Virul_fac_BrkB"/>
    <property type="match status" value="1"/>
</dbReference>
<dbReference type="InterPro" id="IPR017039">
    <property type="entry name" value="Virul_fac_BrkB"/>
</dbReference>
<comment type="caution">
    <text evidence="8">The sequence shown here is derived from an EMBL/GenBank/DDBJ whole genome shotgun (WGS) entry which is preliminary data.</text>
</comment>